<dbReference type="AlphaFoldDB" id="A0A135WIF1"/>
<evidence type="ECO:0000313" key="3">
    <source>
        <dbReference type="Proteomes" id="UP000070513"/>
    </source>
</evidence>
<proteinExistence type="predicted"/>
<sequence>MKKIIISIAIIAGISSLGAQVGMGKASVDGDAILDFPLSTAGIILPMVDNLPTGTAASNGTFLLDKTDLKVKMRENDLWIPLSDAGNLTGTMPNASSEAGGGVIIGAPGSPAQGVLVLESANKALILPKVNNPVANMKSPVAGTVCYDTVSKTLAVFDGLKWSFWK</sequence>
<evidence type="ECO:0000313" key="2">
    <source>
        <dbReference type="EMBL" id="KXH84687.1"/>
    </source>
</evidence>
<dbReference type="RefSeq" id="WP_062647727.1">
    <property type="nucleotide sequence ID" value="NZ_LPUR01000001.1"/>
</dbReference>
<dbReference type="OrthoDB" id="705292at2"/>
<name>A0A135WIF1_9FLAO</name>
<gene>
    <name evidence="2" type="ORF">AU378_02685</name>
</gene>
<evidence type="ECO:0000256" key="1">
    <source>
        <dbReference type="SAM" id="SignalP"/>
    </source>
</evidence>
<comment type="caution">
    <text evidence="2">The sequence shown here is derived from an EMBL/GenBank/DDBJ whole genome shotgun (WGS) entry which is preliminary data.</text>
</comment>
<dbReference type="EMBL" id="LPUR01000001">
    <property type="protein sequence ID" value="KXH84687.1"/>
    <property type="molecule type" value="Genomic_DNA"/>
</dbReference>
<reference evidence="3" key="1">
    <citation type="submission" date="2015-12" db="EMBL/GenBank/DDBJ databases">
        <title>Genome sequence of a biocontrol rhizobacterium Chryseobacterium kwangjuense strain KJ1R5 isolated from pepper (Capsicum annuum L.).</title>
        <authorList>
            <person name="Jeong J.-J."/>
            <person name="Park H."/>
            <person name="Mannaa M."/>
            <person name="Sang M.K."/>
            <person name="Choi I.-G."/>
            <person name="Kim K.D."/>
        </authorList>
    </citation>
    <scope>NUCLEOTIDE SEQUENCE [LARGE SCALE GENOMIC DNA]</scope>
    <source>
        <strain evidence="3">KJ1R5</strain>
    </source>
</reference>
<reference evidence="2 3" key="2">
    <citation type="journal article" date="2016" name="Genome Announc.">
        <title>Draft Genome Sequence of a Biocontrol Rhizobacterium, Chryseobacterium kwangjuense Strain KJ1R5, Isolated from Pepper (Capsicum annuum).</title>
        <authorList>
            <person name="Jeong J.J."/>
            <person name="Park H."/>
            <person name="Park B.H."/>
            <person name="Mannaa M."/>
            <person name="Sang M.K."/>
            <person name="Choi I.G."/>
            <person name="Kim K.D."/>
        </authorList>
    </citation>
    <scope>NUCLEOTIDE SEQUENCE [LARGE SCALE GENOMIC DNA]</scope>
    <source>
        <strain evidence="2 3">KJ1R5</strain>
    </source>
</reference>
<dbReference type="Proteomes" id="UP000070513">
    <property type="component" value="Unassembled WGS sequence"/>
</dbReference>
<feature type="chain" id="PRO_5007467965" evidence="1">
    <location>
        <begin position="20"/>
        <end position="166"/>
    </location>
</feature>
<feature type="signal peptide" evidence="1">
    <location>
        <begin position="1"/>
        <end position="19"/>
    </location>
</feature>
<accession>A0A135WIF1</accession>
<protein>
    <submittedName>
        <fullName evidence="2">Uncharacterized protein</fullName>
    </submittedName>
</protein>
<keyword evidence="1" id="KW-0732">Signal</keyword>
<organism evidence="2 3">
    <name type="scientific">Chryseobacterium kwangjuense</name>
    <dbReference type="NCBI Taxonomy" id="267125"/>
    <lineage>
        <taxon>Bacteria</taxon>
        <taxon>Pseudomonadati</taxon>
        <taxon>Bacteroidota</taxon>
        <taxon>Flavobacteriia</taxon>
        <taxon>Flavobacteriales</taxon>
        <taxon>Weeksellaceae</taxon>
        <taxon>Chryseobacterium group</taxon>
        <taxon>Chryseobacterium</taxon>
    </lineage>
</organism>